<feature type="compositionally biased region" description="Basic and acidic residues" evidence="1">
    <location>
        <begin position="1"/>
        <end position="20"/>
    </location>
</feature>
<dbReference type="GO" id="GO:0008608">
    <property type="term" value="P:attachment of spindle microtubules to kinetochore"/>
    <property type="evidence" value="ECO:0007669"/>
    <property type="project" value="InterPro"/>
</dbReference>
<dbReference type="GO" id="GO:0005876">
    <property type="term" value="C:spindle microtubule"/>
    <property type="evidence" value="ECO:0007669"/>
    <property type="project" value="InterPro"/>
</dbReference>
<evidence type="ECO:0000313" key="2">
    <source>
        <dbReference type="EMBL" id="KAG1307505.1"/>
    </source>
</evidence>
<evidence type="ECO:0008006" key="4">
    <source>
        <dbReference type="Google" id="ProtNLM"/>
    </source>
</evidence>
<organism evidence="2 3">
    <name type="scientific">Rhizopus oryzae</name>
    <name type="common">Mucormycosis agent</name>
    <name type="synonym">Rhizopus arrhizus var. delemar</name>
    <dbReference type="NCBI Taxonomy" id="64495"/>
    <lineage>
        <taxon>Eukaryota</taxon>
        <taxon>Fungi</taxon>
        <taxon>Fungi incertae sedis</taxon>
        <taxon>Mucoromycota</taxon>
        <taxon>Mucoromycotina</taxon>
        <taxon>Mucoromycetes</taxon>
        <taxon>Mucorales</taxon>
        <taxon>Mucorineae</taxon>
        <taxon>Rhizopodaceae</taxon>
        <taxon>Rhizopus</taxon>
    </lineage>
</organism>
<keyword evidence="3" id="KW-1185">Reference proteome</keyword>
<accession>A0A9P7BR84</accession>
<feature type="region of interest" description="Disordered" evidence="1">
    <location>
        <begin position="142"/>
        <end position="171"/>
    </location>
</feature>
<reference evidence="2" key="1">
    <citation type="journal article" date="2020" name="Microb. Genom.">
        <title>Genetic diversity of clinical and environmental Mucorales isolates obtained from an investigation of mucormycosis cases among solid organ transplant recipients.</title>
        <authorList>
            <person name="Nguyen M.H."/>
            <person name="Kaul D."/>
            <person name="Muto C."/>
            <person name="Cheng S.J."/>
            <person name="Richter R.A."/>
            <person name="Bruno V.M."/>
            <person name="Liu G."/>
            <person name="Beyhan S."/>
            <person name="Sundermann A.J."/>
            <person name="Mounaud S."/>
            <person name="Pasculle A.W."/>
            <person name="Nierman W.C."/>
            <person name="Driscoll E."/>
            <person name="Cumbie R."/>
            <person name="Clancy C.J."/>
            <person name="Dupont C.L."/>
        </authorList>
    </citation>
    <scope>NUCLEOTIDE SEQUENCE</scope>
    <source>
        <strain evidence="2">GL11</strain>
    </source>
</reference>
<dbReference type="Proteomes" id="UP000716291">
    <property type="component" value="Unassembled WGS sequence"/>
</dbReference>
<dbReference type="OrthoDB" id="2257760at2759"/>
<dbReference type="GO" id="GO:0042729">
    <property type="term" value="C:DASH complex"/>
    <property type="evidence" value="ECO:0007669"/>
    <property type="project" value="InterPro"/>
</dbReference>
<feature type="compositionally biased region" description="Low complexity" evidence="1">
    <location>
        <begin position="151"/>
        <end position="161"/>
    </location>
</feature>
<sequence>MSSSRLEHVERLENREKSENEEPWQEPYDLRENLTGSVICLDKTLNTLRNINSTLGSTIDHFKGQSKLTRYTRHSELFMQTDVDSAHQAIAPNIQEEIERQLSVVRLYMMKQEDEQEHFKVQIQRQRSLKKELEAELEQAIEKNKKREEQQASSQQSFSESVDLQKKNKRTQEQMEEIERLCVKEEKEVEEIEWAIAELQANRMRVTLGQGQDARRKYELQSELDRLEDQLAGLKEKEEAVKRVQETANELASDSTITLGSVSQYKGQLALIEDAIIKLQKINPTTSTLVDGERVCSEYLKSLEAEKLSTGSKDEKNVKTFWIGQIKKLCKTLFKHGKTMGRVLELIFSSEDKKLSMEDVQNEFPSKTERRHHISDVVDLLIKLDILKIKENFLILQDE</sequence>
<evidence type="ECO:0000256" key="1">
    <source>
        <dbReference type="SAM" id="MobiDB-lite"/>
    </source>
</evidence>
<dbReference type="Pfam" id="PF08287">
    <property type="entry name" value="DASH_Spc19"/>
    <property type="match status" value="1"/>
</dbReference>
<gene>
    <name evidence="2" type="ORF">G6F64_006768</name>
</gene>
<proteinExistence type="predicted"/>
<dbReference type="EMBL" id="JAANQT010000933">
    <property type="protein sequence ID" value="KAG1307505.1"/>
    <property type="molecule type" value="Genomic_DNA"/>
</dbReference>
<dbReference type="AlphaFoldDB" id="A0A9P7BR84"/>
<feature type="region of interest" description="Disordered" evidence="1">
    <location>
        <begin position="1"/>
        <end position="27"/>
    </location>
</feature>
<comment type="caution">
    <text evidence="2">The sequence shown here is derived from an EMBL/GenBank/DDBJ whole genome shotgun (WGS) entry which is preliminary data.</text>
</comment>
<name>A0A9P7BR84_RHIOR</name>
<evidence type="ECO:0000313" key="3">
    <source>
        <dbReference type="Proteomes" id="UP000716291"/>
    </source>
</evidence>
<protein>
    <recommendedName>
        <fullName evidence="4">Outer kinetochore protein SPC19</fullName>
    </recommendedName>
</protein>
<dbReference type="InterPro" id="IPR013251">
    <property type="entry name" value="DASH_Spc19"/>
</dbReference>